<dbReference type="EMBL" id="JANBPK010000848">
    <property type="protein sequence ID" value="KAJ2930131.1"/>
    <property type="molecule type" value="Genomic_DNA"/>
</dbReference>
<keyword evidence="1" id="KW-0472">Membrane</keyword>
<gene>
    <name evidence="2" type="ORF">H1R20_g6935</name>
</gene>
<feature type="transmembrane region" description="Helical" evidence="1">
    <location>
        <begin position="131"/>
        <end position="152"/>
    </location>
</feature>
<evidence type="ECO:0000313" key="2">
    <source>
        <dbReference type="EMBL" id="KAJ2930131.1"/>
    </source>
</evidence>
<organism evidence="2 3">
    <name type="scientific">Candolleomyces eurysporus</name>
    <dbReference type="NCBI Taxonomy" id="2828524"/>
    <lineage>
        <taxon>Eukaryota</taxon>
        <taxon>Fungi</taxon>
        <taxon>Dikarya</taxon>
        <taxon>Basidiomycota</taxon>
        <taxon>Agaricomycotina</taxon>
        <taxon>Agaricomycetes</taxon>
        <taxon>Agaricomycetidae</taxon>
        <taxon>Agaricales</taxon>
        <taxon>Agaricineae</taxon>
        <taxon>Psathyrellaceae</taxon>
        <taxon>Candolleomyces</taxon>
    </lineage>
</organism>
<feature type="non-terminal residue" evidence="2">
    <location>
        <position position="1"/>
    </location>
</feature>
<protein>
    <submittedName>
        <fullName evidence="2">Uncharacterized protein</fullName>
    </submittedName>
</protein>
<evidence type="ECO:0000256" key="1">
    <source>
        <dbReference type="SAM" id="Phobius"/>
    </source>
</evidence>
<comment type="caution">
    <text evidence="2">The sequence shown here is derived from an EMBL/GenBank/DDBJ whole genome shotgun (WGS) entry which is preliminary data.</text>
</comment>
<feature type="transmembrane region" description="Helical" evidence="1">
    <location>
        <begin position="6"/>
        <end position="27"/>
    </location>
</feature>
<accession>A0A9W8J6N8</accession>
<reference evidence="2" key="1">
    <citation type="submission" date="2022-06" db="EMBL/GenBank/DDBJ databases">
        <title>Genome Sequence of Candolleomyces eurysporus.</title>
        <authorList>
            <person name="Buettner E."/>
        </authorList>
    </citation>
    <scope>NUCLEOTIDE SEQUENCE</scope>
    <source>
        <strain evidence="2">VTCC 930004</strain>
    </source>
</reference>
<evidence type="ECO:0000313" key="3">
    <source>
        <dbReference type="Proteomes" id="UP001140091"/>
    </source>
</evidence>
<proteinExistence type="predicted"/>
<keyword evidence="1" id="KW-1133">Transmembrane helix</keyword>
<feature type="transmembrane region" description="Helical" evidence="1">
    <location>
        <begin position="99"/>
        <end position="119"/>
    </location>
</feature>
<dbReference type="Proteomes" id="UP001140091">
    <property type="component" value="Unassembled WGS sequence"/>
</dbReference>
<dbReference type="OrthoDB" id="100006at2759"/>
<keyword evidence="3" id="KW-1185">Reference proteome</keyword>
<keyword evidence="1" id="KW-0812">Transmembrane</keyword>
<sequence>MESSTISLSGVGIVVLMAYKLPELFILSQYHTIRQALQEDQRREQDVCGSSLFLSLMFGEALRVVGNVMTIKWMKDAAIAAPTTFCYAQGILKTIGTNIIDWSTLGITIHTFVILILQWNNPPAAQVANYLTLGVWLAVGIIVGITFGVRGIEMIGPAGSY</sequence>
<name>A0A9W8J6N8_9AGAR</name>
<dbReference type="AlphaFoldDB" id="A0A9W8J6N8"/>